<feature type="region of interest" description="Disordered" evidence="1">
    <location>
        <begin position="284"/>
        <end position="311"/>
    </location>
</feature>
<feature type="compositionally biased region" description="Polar residues" evidence="1">
    <location>
        <begin position="294"/>
        <end position="311"/>
    </location>
</feature>
<comment type="caution">
    <text evidence="2">The sequence shown here is derived from an EMBL/GenBank/DDBJ whole genome shotgun (WGS) entry which is preliminary data.</text>
</comment>
<dbReference type="AlphaFoldDB" id="A0A7W4P249"/>
<feature type="region of interest" description="Disordered" evidence="1">
    <location>
        <begin position="531"/>
        <end position="562"/>
    </location>
</feature>
<keyword evidence="3" id="KW-1185">Reference proteome</keyword>
<feature type="compositionally biased region" description="Polar residues" evidence="1">
    <location>
        <begin position="99"/>
        <end position="151"/>
    </location>
</feature>
<evidence type="ECO:0000313" key="2">
    <source>
        <dbReference type="EMBL" id="MBB2171375.1"/>
    </source>
</evidence>
<reference evidence="2 3" key="1">
    <citation type="submission" date="2020-04" db="EMBL/GenBank/DDBJ databases">
        <title>Description of novel Gluconacetobacter.</title>
        <authorList>
            <person name="Sombolestani A."/>
        </authorList>
    </citation>
    <scope>NUCLEOTIDE SEQUENCE [LARGE SCALE GENOMIC DNA]</scope>
    <source>
        <strain evidence="2 3">LMG 27724</strain>
    </source>
</reference>
<feature type="region of interest" description="Disordered" evidence="1">
    <location>
        <begin position="1"/>
        <end position="151"/>
    </location>
</feature>
<dbReference type="Proteomes" id="UP000577891">
    <property type="component" value="Unassembled WGS sequence"/>
</dbReference>
<evidence type="ECO:0000256" key="1">
    <source>
        <dbReference type="SAM" id="MobiDB-lite"/>
    </source>
</evidence>
<sequence length="718" mass="70874">MSITMSKVSAKTDQALSSSSSSSLLPVSPGTAISGTAAVQSHATRRPPNRQGSFNAHLKTAHDEQASGSQSDRTDSHDAAAHVSKTASKGPTDSPARHSATQNTAQPSATDTVSAPTIQTVDSTIDPSASSRAKKATSGSDTSTSNATQADLTTQSQLTDILSQVIGIQQNLPSLASQGQDGAAGYADVSATANPAPLPSTTAEIAIQQAPTASSVLQADIVAPSGPTTTGQRTFATVLAQLPGGQQAIAPALSQPAANTTAAAGQNTPSAAATPTPDSTQILAGAASQPAAGTISTSGQNTPATASGQVPNSQHVLVSVSSQPGPTTDQNDSTVISTLTPGSTQILASTLALSPTDGTSGVDQAGGTGTAPTIVVAQSTSALAQSSFPTTANAAKDESRASQDAPSALQDTETATTASAASTSAPSARQITSANQTDQRRGSPLTAPSLSTDNPASPTSGLTPLSDGTNDSAAQSGAHGGTMGHSDSANGNQEKASSQADLQMTTGLNLPAGISLSSSFAGTLNDVASTTHAEQTQKAAGASHGTDGQTVSPSIMTQSAGGSTSLSMTILTEDSTPVHVRVEGTDGLTTGVVLQSEDLGTARHLADNRHELVAALTAAGVDVSNLKIDVVAASSNNGDFQNQGQNQNADGTAYNSNFSGNMSGGGSGQNGQQTYGGSIWSTNSVVAGPATGDAEAQNGSHSVRSSGPYAGSGINITA</sequence>
<name>A0A7W4P249_9PROT</name>
<feature type="compositionally biased region" description="Polar residues" evidence="1">
    <location>
        <begin position="485"/>
        <end position="500"/>
    </location>
</feature>
<feature type="region of interest" description="Disordered" evidence="1">
    <location>
        <begin position="259"/>
        <end position="278"/>
    </location>
</feature>
<feature type="compositionally biased region" description="Polar residues" evidence="1">
    <location>
        <begin position="402"/>
        <end position="413"/>
    </location>
</feature>
<proteinExistence type="predicted"/>
<protein>
    <submittedName>
        <fullName evidence="2">Uncharacterized protein</fullName>
    </submittedName>
</protein>
<evidence type="ECO:0000313" key="3">
    <source>
        <dbReference type="Proteomes" id="UP000577891"/>
    </source>
</evidence>
<feature type="compositionally biased region" description="Polar residues" evidence="1">
    <location>
        <begin position="546"/>
        <end position="562"/>
    </location>
</feature>
<feature type="compositionally biased region" description="Low complexity" evidence="1">
    <location>
        <begin position="637"/>
        <end position="648"/>
    </location>
</feature>
<feature type="compositionally biased region" description="Polar residues" evidence="1">
    <location>
        <begin position="31"/>
        <end position="42"/>
    </location>
</feature>
<dbReference type="EMBL" id="JABEQE010000003">
    <property type="protein sequence ID" value="MBB2171375.1"/>
    <property type="molecule type" value="Genomic_DNA"/>
</dbReference>
<dbReference type="RefSeq" id="WP_182978007.1">
    <property type="nucleotide sequence ID" value="NZ_BAABGB010000027.1"/>
</dbReference>
<gene>
    <name evidence="2" type="ORF">HLH35_04430</name>
</gene>
<accession>A0A7W4P249</accession>
<feature type="compositionally biased region" description="Polar residues" evidence="1">
    <location>
        <begin position="1"/>
        <end position="15"/>
    </location>
</feature>
<feature type="region of interest" description="Disordered" evidence="1">
    <location>
        <begin position="385"/>
        <end position="500"/>
    </location>
</feature>
<feature type="region of interest" description="Disordered" evidence="1">
    <location>
        <begin position="637"/>
        <end position="718"/>
    </location>
</feature>
<feature type="compositionally biased region" description="Low complexity" evidence="1">
    <location>
        <begin position="259"/>
        <end position="269"/>
    </location>
</feature>
<organism evidence="2 3">
    <name type="scientific">Gluconacetobacter asukensis</name>
    <dbReference type="NCBI Taxonomy" id="1017181"/>
    <lineage>
        <taxon>Bacteria</taxon>
        <taxon>Pseudomonadati</taxon>
        <taxon>Pseudomonadota</taxon>
        <taxon>Alphaproteobacteria</taxon>
        <taxon>Acetobacterales</taxon>
        <taxon>Acetobacteraceae</taxon>
        <taxon>Gluconacetobacter</taxon>
    </lineage>
</organism>
<feature type="compositionally biased region" description="Polar residues" evidence="1">
    <location>
        <begin position="446"/>
        <end position="475"/>
    </location>
</feature>
<feature type="compositionally biased region" description="Low complexity" evidence="1">
    <location>
        <begin position="16"/>
        <end position="25"/>
    </location>
</feature>
<feature type="compositionally biased region" description="Low complexity" evidence="1">
    <location>
        <begin position="414"/>
        <end position="428"/>
    </location>
</feature>